<dbReference type="Pfam" id="PF13714">
    <property type="entry name" value="PEP_mutase"/>
    <property type="match status" value="1"/>
</dbReference>
<organism evidence="2 3">
    <name type="scientific">Thiorhodococcus drewsii AZ1</name>
    <dbReference type="NCBI Taxonomy" id="765913"/>
    <lineage>
        <taxon>Bacteria</taxon>
        <taxon>Pseudomonadati</taxon>
        <taxon>Pseudomonadota</taxon>
        <taxon>Gammaproteobacteria</taxon>
        <taxon>Chromatiales</taxon>
        <taxon>Chromatiaceae</taxon>
        <taxon>Thiorhodococcus</taxon>
    </lineage>
</organism>
<dbReference type="InterPro" id="IPR015813">
    <property type="entry name" value="Pyrv/PenolPyrv_kinase-like_dom"/>
</dbReference>
<dbReference type="SUPFAM" id="SSF51621">
    <property type="entry name" value="Phosphoenolpyruvate/pyruvate domain"/>
    <property type="match status" value="1"/>
</dbReference>
<dbReference type="OrthoDB" id="9771433at2"/>
<accession>G2DZ82</accession>
<dbReference type="InterPro" id="IPR039556">
    <property type="entry name" value="ICL/PEPM"/>
</dbReference>
<dbReference type="Gene3D" id="3.20.20.60">
    <property type="entry name" value="Phosphoenolpyruvate-binding domains"/>
    <property type="match status" value="1"/>
</dbReference>
<dbReference type="EMBL" id="AFWT01000007">
    <property type="protein sequence ID" value="EGV32436.1"/>
    <property type="molecule type" value="Genomic_DNA"/>
</dbReference>
<keyword evidence="2" id="KW-0808">Transferase</keyword>
<dbReference type="eggNOG" id="COG2513">
    <property type="taxonomic scope" value="Bacteria"/>
</dbReference>
<protein>
    <submittedName>
        <fullName evidence="2">Carboxyvinyl-carboxyphosphonate phosphorylmutase</fullName>
        <ecNumber evidence="2">2.7.8.23</ecNumber>
    </submittedName>
</protein>
<dbReference type="STRING" id="765913.ThidrDRAFT_1286"/>
<reference evidence="2 3" key="1">
    <citation type="submission" date="2011-06" db="EMBL/GenBank/DDBJ databases">
        <title>The draft genome of Thiorhodococcus drewsii AZ1.</title>
        <authorList>
            <consortium name="US DOE Joint Genome Institute (JGI-PGF)"/>
            <person name="Lucas S."/>
            <person name="Han J."/>
            <person name="Lapidus A."/>
            <person name="Cheng J.-F."/>
            <person name="Goodwin L."/>
            <person name="Pitluck S."/>
            <person name="Peters L."/>
            <person name="Land M.L."/>
            <person name="Hauser L."/>
            <person name="Vogl K."/>
            <person name="Liu Z."/>
            <person name="Imhoff J."/>
            <person name="Thiel V."/>
            <person name="Frigaard N.-U."/>
            <person name="Bryant D.A."/>
            <person name="Woyke T.J."/>
        </authorList>
    </citation>
    <scope>NUCLEOTIDE SEQUENCE [LARGE SCALE GENOMIC DNA]</scope>
    <source>
        <strain evidence="2 3">AZ1</strain>
    </source>
</reference>
<dbReference type="RefSeq" id="WP_007040000.1">
    <property type="nucleotide sequence ID" value="NZ_AFWT01000007.1"/>
</dbReference>
<evidence type="ECO:0000313" key="3">
    <source>
        <dbReference type="Proteomes" id="UP000004200"/>
    </source>
</evidence>
<dbReference type="PANTHER" id="PTHR42905">
    <property type="entry name" value="PHOSPHOENOLPYRUVATE CARBOXYLASE"/>
    <property type="match status" value="1"/>
</dbReference>
<comment type="caution">
    <text evidence="2">The sequence shown here is derived from an EMBL/GenBank/DDBJ whole genome shotgun (WGS) entry which is preliminary data.</text>
</comment>
<dbReference type="PANTHER" id="PTHR42905:SF2">
    <property type="entry name" value="PHOSPHOENOLPYRUVATE CARBOXYLASE FAMILY PROTEIN"/>
    <property type="match status" value="1"/>
</dbReference>
<dbReference type="Proteomes" id="UP000004200">
    <property type="component" value="Unassembled WGS sequence"/>
</dbReference>
<dbReference type="InterPro" id="IPR040442">
    <property type="entry name" value="Pyrv_kinase-like_dom_sf"/>
</dbReference>
<dbReference type="EC" id="2.7.8.23" evidence="2"/>
<evidence type="ECO:0000256" key="1">
    <source>
        <dbReference type="ARBA" id="ARBA00022723"/>
    </source>
</evidence>
<name>G2DZ82_9GAMM</name>
<dbReference type="GO" id="GO:0046872">
    <property type="term" value="F:metal ion binding"/>
    <property type="evidence" value="ECO:0007669"/>
    <property type="project" value="UniProtKB-KW"/>
</dbReference>
<dbReference type="GO" id="GO:0008807">
    <property type="term" value="F:carboxyvinyl-carboxyphosphonate phosphorylmutase activity"/>
    <property type="evidence" value="ECO:0007669"/>
    <property type="project" value="UniProtKB-EC"/>
</dbReference>
<keyword evidence="3" id="KW-1185">Reference proteome</keyword>
<evidence type="ECO:0000313" key="2">
    <source>
        <dbReference type="EMBL" id="EGV32436.1"/>
    </source>
</evidence>
<sequence>MPKTDTQAKRLRALLAEDRLRIMPCCFDALSARLVEQAGFPLTFMSGFAVSAARLAVPDTGLISVTEMIDQGRNICQAVDIPVIGDGDTGHGNPANVRRTLEQYAAAGFAGIMIEDQVAPKRCGHTGVKEVVERAEALRRMRAAVDAREAGADLVIVARTDARSALGLDEALWRLNAFADLGADVLFLEAPRDETEMARFCDQVPGIRMANMLEDGITPLLPPERLNALGYRIAAYPLTLLSCAVRAMQTALDDLAQGRTPTNRTRFSELRQLVGFDAYDALLDRYADSD</sequence>
<keyword evidence="1" id="KW-0479">Metal-binding</keyword>
<proteinExistence type="predicted"/>
<gene>
    <name evidence="2" type="ORF">ThidrDRAFT_1286</name>
</gene>
<dbReference type="AlphaFoldDB" id="G2DZ82"/>
<dbReference type="PATRIC" id="fig|765913.3.peg.1313"/>
<dbReference type="CDD" id="cd00377">
    <property type="entry name" value="ICL_PEPM"/>
    <property type="match status" value="1"/>
</dbReference>